<evidence type="ECO:0000256" key="3">
    <source>
        <dbReference type="ARBA" id="ARBA00022448"/>
    </source>
</evidence>
<comment type="caution">
    <text evidence="13">The sequence shown here is derived from an EMBL/GenBank/DDBJ whole genome shotgun (WGS) entry which is preliminary data.</text>
</comment>
<dbReference type="Gene3D" id="1.20.1730.10">
    <property type="entry name" value="Sodium/glucose cotransporter"/>
    <property type="match status" value="1"/>
</dbReference>
<accession>A0A8J5N5E7</accession>
<dbReference type="InterPro" id="IPR038377">
    <property type="entry name" value="Na/Glc_symporter_sf"/>
</dbReference>
<proteinExistence type="inferred from homology"/>
<evidence type="ECO:0000256" key="2">
    <source>
        <dbReference type="ARBA" id="ARBA00006434"/>
    </source>
</evidence>
<comment type="subcellular location">
    <subcellularLocation>
        <location evidence="1">Cell membrane</location>
        <topology evidence="1">Multi-pass membrane protein</topology>
    </subcellularLocation>
</comment>
<feature type="transmembrane region" description="Helical" evidence="12">
    <location>
        <begin position="446"/>
        <end position="473"/>
    </location>
</feature>
<feature type="transmembrane region" description="Helical" evidence="12">
    <location>
        <begin position="13"/>
        <end position="32"/>
    </location>
</feature>
<dbReference type="PANTHER" id="PTHR42985">
    <property type="entry name" value="SODIUM-COUPLED MONOCARBOXYLATE TRANSPORTER"/>
    <property type="match status" value="1"/>
</dbReference>
<evidence type="ECO:0000256" key="10">
    <source>
        <dbReference type="ARBA" id="ARBA00023201"/>
    </source>
</evidence>
<dbReference type="EMBL" id="JAHLQT010009009">
    <property type="protein sequence ID" value="KAG7173741.1"/>
    <property type="molecule type" value="Genomic_DNA"/>
</dbReference>
<feature type="transmembrane region" description="Helical" evidence="12">
    <location>
        <begin position="82"/>
        <end position="107"/>
    </location>
</feature>
<sequence length="503" mass="54282">MGDTAASFSVSDYLVFTASLAISFGIGVYQWWRSRGRGTDDFLMGGGKMSPFPVALSLLAGIVSAISILGNSSEMYYYGSQLWMNVFGVMLGATLTALLIMPIIYPLKLISIYQILEVRWKSPLLRKLVTVTQVGNIFIFLGIAMYAPSLAISSITPIPTNVSIIVLAVICSLYASLGGAKAVVYTDTFQTFVMFAGVIVVIIQGCAEVGGGTNSWNIDDQHGRIEFFNMDPSPLERHTFMTTLILGTYFGLNTYGSSQVQFQRWGSVGTLRESYMVMVASVVCLVVMWSLINYAGLVVFSVYADCDPLTAGYIEKPDQILVYFVVDKLGYLPGVPGLFVAAVYSGVLSSVSSSLNAIAAMIWTDLLQPTKRFANTSEAKAKNITVAISMVSGIGAMVIGILAGSMGGLVQVSYAISGAIAGPIAGLVLTAILCPWVKSDVFPLYLLSYCLFGAIGLLTSLVMSTVFSCFFGFTQLSDVPEKAVNKTCLRFFHWLKPEKPYLL</sequence>
<feature type="transmembrane region" description="Helical" evidence="12">
    <location>
        <begin position="189"/>
        <end position="207"/>
    </location>
</feature>
<evidence type="ECO:0000256" key="1">
    <source>
        <dbReference type="ARBA" id="ARBA00004651"/>
    </source>
</evidence>
<dbReference type="Pfam" id="PF00474">
    <property type="entry name" value="SSF"/>
    <property type="match status" value="1"/>
</dbReference>
<protein>
    <submittedName>
        <fullName evidence="13">Sodium-coupled monocarboxylate transporter 1-like 6</fullName>
    </submittedName>
</protein>
<gene>
    <name evidence="13" type="primary">Slc5A8-L6</name>
    <name evidence="13" type="ORF">Hamer_G018886</name>
</gene>
<dbReference type="PANTHER" id="PTHR42985:SF40">
    <property type="entry name" value="LD47995P-RELATED"/>
    <property type="match status" value="1"/>
</dbReference>
<keyword evidence="7" id="KW-0915">Sodium</keyword>
<feature type="transmembrane region" description="Helical" evidence="12">
    <location>
        <begin position="128"/>
        <end position="146"/>
    </location>
</feature>
<evidence type="ECO:0000256" key="7">
    <source>
        <dbReference type="ARBA" id="ARBA00023053"/>
    </source>
</evidence>
<evidence type="ECO:0000313" key="13">
    <source>
        <dbReference type="EMBL" id="KAG7173741.1"/>
    </source>
</evidence>
<evidence type="ECO:0000313" key="14">
    <source>
        <dbReference type="Proteomes" id="UP000747542"/>
    </source>
</evidence>
<evidence type="ECO:0000256" key="12">
    <source>
        <dbReference type="SAM" id="Phobius"/>
    </source>
</evidence>
<evidence type="ECO:0000256" key="5">
    <source>
        <dbReference type="ARBA" id="ARBA00022692"/>
    </source>
</evidence>
<feature type="transmembrane region" description="Helical" evidence="12">
    <location>
        <begin position="52"/>
        <end position="70"/>
    </location>
</feature>
<keyword evidence="10" id="KW-0739">Sodium transport</keyword>
<feature type="transmembrane region" description="Helical" evidence="12">
    <location>
        <begin position="277"/>
        <end position="303"/>
    </location>
</feature>
<evidence type="ECO:0000256" key="6">
    <source>
        <dbReference type="ARBA" id="ARBA00022989"/>
    </source>
</evidence>
<dbReference type="InterPro" id="IPR001734">
    <property type="entry name" value="Na/solute_symporter"/>
</dbReference>
<dbReference type="GO" id="GO:0015293">
    <property type="term" value="F:symporter activity"/>
    <property type="evidence" value="ECO:0007669"/>
    <property type="project" value="TreeGrafter"/>
</dbReference>
<feature type="transmembrane region" description="Helical" evidence="12">
    <location>
        <begin position="158"/>
        <end position="177"/>
    </location>
</feature>
<evidence type="ECO:0000256" key="4">
    <source>
        <dbReference type="ARBA" id="ARBA00022475"/>
    </source>
</evidence>
<keyword evidence="6 12" id="KW-1133">Transmembrane helix</keyword>
<feature type="transmembrane region" description="Helical" evidence="12">
    <location>
        <begin position="338"/>
        <end position="363"/>
    </location>
</feature>
<feature type="transmembrane region" description="Helical" evidence="12">
    <location>
        <begin position="384"/>
        <end position="406"/>
    </location>
</feature>
<keyword evidence="3" id="KW-0813">Transport</keyword>
<keyword evidence="4" id="KW-1003">Cell membrane</keyword>
<comment type="similarity">
    <text evidence="2 11">Belongs to the sodium:solute symporter (SSF) (TC 2.A.21) family.</text>
</comment>
<dbReference type="AlphaFoldDB" id="A0A8J5N5E7"/>
<name>A0A8J5N5E7_HOMAM</name>
<dbReference type="Proteomes" id="UP000747542">
    <property type="component" value="Unassembled WGS sequence"/>
</dbReference>
<evidence type="ECO:0000256" key="9">
    <source>
        <dbReference type="ARBA" id="ARBA00023136"/>
    </source>
</evidence>
<dbReference type="GO" id="GO:0005886">
    <property type="term" value="C:plasma membrane"/>
    <property type="evidence" value="ECO:0007669"/>
    <property type="project" value="UniProtKB-SubCell"/>
</dbReference>
<evidence type="ECO:0000256" key="8">
    <source>
        <dbReference type="ARBA" id="ARBA00023065"/>
    </source>
</evidence>
<keyword evidence="14" id="KW-1185">Reference proteome</keyword>
<reference evidence="13" key="1">
    <citation type="journal article" date="2021" name="Sci. Adv.">
        <title>The American lobster genome reveals insights on longevity, neural, and immune adaptations.</title>
        <authorList>
            <person name="Polinski J.M."/>
            <person name="Zimin A.V."/>
            <person name="Clark K.F."/>
            <person name="Kohn A.B."/>
            <person name="Sadowski N."/>
            <person name="Timp W."/>
            <person name="Ptitsyn A."/>
            <person name="Khanna P."/>
            <person name="Romanova D.Y."/>
            <person name="Williams P."/>
            <person name="Greenwood S.J."/>
            <person name="Moroz L.L."/>
            <person name="Walt D.R."/>
            <person name="Bodnar A.G."/>
        </authorList>
    </citation>
    <scope>NUCLEOTIDE SEQUENCE</scope>
    <source>
        <strain evidence="13">GMGI-L3</strain>
    </source>
</reference>
<keyword evidence="5 12" id="KW-0812">Transmembrane</keyword>
<dbReference type="PROSITE" id="PS50283">
    <property type="entry name" value="NA_SOLUT_SYMP_3"/>
    <property type="match status" value="1"/>
</dbReference>
<organism evidence="13 14">
    <name type="scientific">Homarus americanus</name>
    <name type="common">American lobster</name>
    <dbReference type="NCBI Taxonomy" id="6706"/>
    <lineage>
        <taxon>Eukaryota</taxon>
        <taxon>Metazoa</taxon>
        <taxon>Ecdysozoa</taxon>
        <taxon>Arthropoda</taxon>
        <taxon>Crustacea</taxon>
        <taxon>Multicrustacea</taxon>
        <taxon>Malacostraca</taxon>
        <taxon>Eumalacostraca</taxon>
        <taxon>Eucarida</taxon>
        <taxon>Decapoda</taxon>
        <taxon>Pleocyemata</taxon>
        <taxon>Astacidea</taxon>
        <taxon>Nephropoidea</taxon>
        <taxon>Nephropidae</taxon>
        <taxon>Homarus</taxon>
    </lineage>
</organism>
<keyword evidence="8" id="KW-0406">Ion transport</keyword>
<dbReference type="GO" id="GO:0006814">
    <property type="term" value="P:sodium ion transport"/>
    <property type="evidence" value="ECO:0007669"/>
    <property type="project" value="UniProtKB-KW"/>
</dbReference>
<keyword evidence="9 12" id="KW-0472">Membrane</keyword>
<dbReference type="NCBIfam" id="TIGR00813">
    <property type="entry name" value="sss"/>
    <property type="match status" value="1"/>
</dbReference>
<evidence type="ECO:0000256" key="11">
    <source>
        <dbReference type="RuleBase" id="RU362091"/>
    </source>
</evidence>
<feature type="transmembrane region" description="Helical" evidence="12">
    <location>
        <begin position="238"/>
        <end position="256"/>
    </location>
</feature>
<feature type="transmembrane region" description="Helical" evidence="12">
    <location>
        <begin position="412"/>
        <end position="434"/>
    </location>
</feature>
<dbReference type="InterPro" id="IPR051163">
    <property type="entry name" value="Sodium:Solute_Symporter_SSF"/>
</dbReference>